<evidence type="ECO:0000313" key="3">
    <source>
        <dbReference type="Proteomes" id="UP000176678"/>
    </source>
</evidence>
<reference evidence="2 3" key="1">
    <citation type="journal article" date="2016" name="Nat. Commun.">
        <title>Thousands of microbial genomes shed light on interconnected biogeochemical processes in an aquifer system.</title>
        <authorList>
            <person name="Anantharaman K."/>
            <person name="Brown C.T."/>
            <person name="Hug L.A."/>
            <person name="Sharon I."/>
            <person name="Castelle C.J."/>
            <person name="Probst A.J."/>
            <person name="Thomas B.C."/>
            <person name="Singh A."/>
            <person name="Wilkins M.J."/>
            <person name="Karaoz U."/>
            <person name="Brodie E.L."/>
            <person name="Williams K.H."/>
            <person name="Hubbard S.S."/>
            <person name="Banfield J.F."/>
        </authorList>
    </citation>
    <scope>NUCLEOTIDE SEQUENCE [LARGE SCALE GENOMIC DNA]</scope>
</reference>
<sequence>MRDDLVALIAKGRAVQMSRVEIDEAKLVIAERRYKRETAPLSSDAARGGSEQTKDELNF</sequence>
<proteinExistence type="predicted"/>
<gene>
    <name evidence="2" type="ORF">A3H75_02130</name>
</gene>
<comment type="caution">
    <text evidence="2">The sequence shown here is derived from an EMBL/GenBank/DDBJ whole genome shotgun (WGS) entry which is preliminary data.</text>
</comment>
<dbReference type="AlphaFoldDB" id="A0A1F7VG02"/>
<evidence type="ECO:0000313" key="2">
    <source>
        <dbReference type="EMBL" id="OGL88907.1"/>
    </source>
</evidence>
<evidence type="ECO:0000256" key="1">
    <source>
        <dbReference type="SAM" id="MobiDB-lite"/>
    </source>
</evidence>
<protein>
    <submittedName>
        <fullName evidence="2">Uncharacterized protein</fullName>
    </submittedName>
</protein>
<accession>A0A1F7VG02</accession>
<dbReference type="Proteomes" id="UP000176678">
    <property type="component" value="Unassembled WGS sequence"/>
</dbReference>
<dbReference type="EMBL" id="MGES01000022">
    <property type="protein sequence ID" value="OGL88907.1"/>
    <property type="molecule type" value="Genomic_DNA"/>
</dbReference>
<name>A0A1F7VG02_9BACT</name>
<organism evidence="2 3">
    <name type="scientific">Candidatus Uhrbacteria bacterium RIFCSPLOWO2_02_FULL_51_9</name>
    <dbReference type="NCBI Taxonomy" id="1802410"/>
    <lineage>
        <taxon>Bacteria</taxon>
        <taxon>Candidatus Uhriibacteriota</taxon>
    </lineage>
</organism>
<feature type="region of interest" description="Disordered" evidence="1">
    <location>
        <begin position="39"/>
        <end position="59"/>
    </location>
</feature>